<dbReference type="Gene3D" id="3.30.70.600">
    <property type="entry name" value="Ribosomal protein S10 domain"/>
    <property type="match status" value="1"/>
</dbReference>
<name>A0A0D3KGX0_EMIH1</name>
<dbReference type="InterPro" id="IPR027486">
    <property type="entry name" value="Ribosomal_uS10_dom"/>
</dbReference>
<dbReference type="InterPro" id="IPR036838">
    <property type="entry name" value="Ribosomal_uS10_dom_sf"/>
</dbReference>
<dbReference type="AlphaFoldDB" id="A0A0D3KGX0"/>
<dbReference type="HOGENOM" id="CLU_2101555_0_0_1"/>
<reference evidence="4" key="2">
    <citation type="submission" date="2024-10" db="UniProtKB">
        <authorList>
            <consortium name="EnsemblProtists"/>
        </authorList>
    </citation>
    <scope>IDENTIFICATION</scope>
</reference>
<evidence type="ECO:0000313" key="5">
    <source>
        <dbReference type="Proteomes" id="UP000013827"/>
    </source>
</evidence>
<evidence type="ECO:0000256" key="2">
    <source>
        <dbReference type="ARBA" id="ARBA00023274"/>
    </source>
</evidence>
<organism evidence="4 5">
    <name type="scientific">Emiliania huxleyi (strain CCMP1516)</name>
    <dbReference type="NCBI Taxonomy" id="280463"/>
    <lineage>
        <taxon>Eukaryota</taxon>
        <taxon>Haptista</taxon>
        <taxon>Haptophyta</taxon>
        <taxon>Prymnesiophyceae</taxon>
        <taxon>Isochrysidales</taxon>
        <taxon>Noelaerhabdaceae</taxon>
        <taxon>Emiliania</taxon>
    </lineage>
</organism>
<dbReference type="PaxDb" id="2903-EOD35005"/>
<dbReference type="EnsemblProtists" id="EOD35005">
    <property type="protein sequence ID" value="EOD35005"/>
    <property type="gene ID" value="EMIHUDRAFT_228049"/>
</dbReference>
<dbReference type="Proteomes" id="UP000013827">
    <property type="component" value="Unassembled WGS sequence"/>
</dbReference>
<keyword evidence="5" id="KW-1185">Reference proteome</keyword>
<keyword evidence="1" id="KW-0689">Ribosomal protein</keyword>
<feature type="domain" description="Small ribosomal subunit protein uS10" evidence="3">
    <location>
        <begin position="12"/>
        <end position="56"/>
    </location>
</feature>
<protein>
    <recommendedName>
        <fullName evidence="3">Small ribosomal subunit protein uS10 domain-containing protein</fullName>
    </recommendedName>
</protein>
<dbReference type="KEGG" id="ehx:EMIHUDRAFT_228049"/>
<dbReference type="GO" id="GO:1990904">
    <property type="term" value="C:ribonucleoprotein complex"/>
    <property type="evidence" value="ECO:0007669"/>
    <property type="project" value="UniProtKB-KW"/>
</dbReference>
<dbReference type="GO" id="GO:0005840">
    <property type="term" value="C:ribosome"/>
    <property type="evidence" value="ECO:0007669"/>
    <property type="project" value="UniProtKB-KW"/>
</dbReference>
<keyword evidence="2" id="KW-0687">Ribonucleoprotein</keyword>
<evidence type="ECO:0000259" key="3">
    <source>
        <dbReference type="Pfam" id="PF00338"/>
    </source>
</evidence>
<dbReference type="RefSeq" id="XP_005787434.1">
    <property type="nucleotide sequence ID" value="XM_005787377.1"/>
</dbReference>
<dbReference type="GeneID" id="17280275"/>
<proteinExistence type="predicted"/>
<dbReference type="SUPFAM" id="SSF54999">
    <property type="entry name" value="Ribosomal protein S10"/>
    <property type="match status" value="1"/>
</dbReference>
<sequence length="116" mass="13200">MVRARGQRLASIQLKGWIKQVIEAACDDVQKSTTSIGLRTSGTVRLPTERERWSYARLTYNRLIEIYGEGTQSHDATKTVHFLRYLEHTILPAHAGARAKVTLFSNELQRGYLTLL</sequence>
<reference evidence="5" key="1">
    <citation type="journal article" date="2013" name="Nature">
        <title>Pan genome of the phytoplankton Emiliania underpins its global distribution.</title>
        <authorList>
            <person name="Read B.A."/>
            <person name="Kegel J."/>
            <person name="Klute M.J."/>
            <person name="Kuo A."/>
            <person name="Lefebvre S.C."/>
            <person name="Maumus F."/>
            <person name="Mayer C."/>
            <person name="Miller J."/>
            <person name="Monier A."/>
            <person name="Salamov A."/>
            <person name="Young J."/>
            <person name="Aguilar M."/>
            <person name="Claverie J.M."/>
            <person name="Frickenhaus S."/>
            <person name="Gonzalez K."/>
            <person name="Herman E.K."/>
            <person name="Lin Y.C."/>
            <person name="Napier J."/>
            <person name="Ogata H."/>
            <person name="Sarno A.F."/>
            <person name="Shmutz J."/>
            <person name="Schroeder D."/>
            <person name="de Vargas C."/>
            <person name="Verret F."/>
            <person name="von Dassow P."/>
            <person name="Valentin K."/>
            <person name="Van de Peer Y."/>
            <person name="Wheeler G."/>
            <person name="Dacks J.B."/>
            <person name="Delwiche C.F."/>
            <person name="Dyhrman S.T."/>
            <person name="Glockner G."/>
            <person name="John U."/>
            <person name="Richards T."/>
            <person name="Worden A.Z."/>
            <person name="Zhang X."/>
            <person name="Grigoriev I.V."/>
            <person name="Allen A.E."/>
            <person name="Bidle K."/>
            <person name="Borodovsky M."/>
            <person name="Bowler C."/>
            <person name="Brownlee C."/>
            <person name="Cock J.M."/>
            <person name="Elias M."/>
            <person name="Gladyshev V.N."/>
            <person name="Groth M."/>
            <person name="Guda C."/>
            <person name="Hadaegh A."/>
            <person name="Iglesias-Rodriguez M.D."/>
            <person name="Jenkins J."/>
            <person name="Jones B.M."/>
            <person name="Lawson T."/>
            <person name="Leese F."/>
            <person name="Lindquist E."/>
            <person name="Lobanov A."/>
            <person name="Lomsadze A."/>
            <person name="Malik S.B."/>
            <person name="Marsh M.E."/>
            <person name="Mackinder L."/>
            <person name="Mock T."/>
            <person name="Mueller-Roeber B."/>
            <person name="Pagarete A."/>
            <person name="Parker M."/>
            <person name="Probert I."/>
            <person name="Quesneville H."/>
            <person name="Raines C."/>
            <person name="Rensing S.A."/>
            <person name="Riano-Pachon D.M."/>
            <person name="Richier S."/>
            <person name="Rokitta S."/>
            <person name="Shiraiwa Y."/>
            <person name="Soanes D.M."/>
            <person name="van der Giezen M."/>
            <person name="Wahlund T.M."/>
            <person name="Williams B."/>
            <person name="Wilson W."/>
            <person name="Wolfe G."/>
            <person name="Wurch L.L."/>
        </authorList>
    </citation>
    <scope>NUCLEOTIDE SEQUENCE</scope>
</reference>
<accession>A0A0D3KGX0</accession>
<evidence type="ECO:0000256" key="1">
    <source>
        <dbReference type="ARBA" id="ARBA00022980"/>
    </source>
</evidence>
<evidence type="ECO:0000313" key="4">
    <source>
        <dbReference type="EnsemblProtists" id="EOD35005"/>
    </source>
</evidence>
<dbReference type="Pfam" id="PF00338">
    <property type="entry name" value="Ribosomal_S10"/>
    <property type="match status" value="1"/>
</dbReference>